<dbReference type="Pfam" id="PF13228">
    <property type="entry name" value="DUF4037"/>
    <property type="match status" value="1"/>
</dbReference>
<organism evidence="2">
    <name type="scientific">bioreactor metagenome</name>
    <dbReference type="NCBI Taxonomy" id="1076179"/>
    <lineage>
        <taxon>unclassified sequences</taxon>
        <taxon>metagenomes</taxon>
        <taxon>ecological metagenomes</taxon>
    </lineage>
</organism>
<dbReference type="AlphaFoldDB" id="A0A645IHW9"/>
<dbReference type="InterPro" id="IPR025117">
    <property type="entry name" value="DUF4037"/>
</dbReference>
<name>A0A645IHW9_9ZZZZ</name>
<proteinExistence type="predicted"/>
<feature type="domain" description="DUF4037" evidence="1">
    <location>
        <begin position="5"/>
        <end position="76"/>
    </location>
</feature>
<evidence type="ECO:0000259" key="1">
    <source>
        <dbReference type="Pfam" id="PF13228"/>
    </source>
</evidence>
<evidence type="ECO:0000313" key="2">
    <source>
        <dbReference type="EMBL" id="MPN50069.1"/>
    </source>
</evidence>
<protein>
    <recommendedName>
        <fullName evidence="1">DUF4037 domain-containing protein</fullName>
    </recommendedName>
</protein>
<sequence>MLFNLRDNTSEQYYPQNLWKKTLLTQLKQLILEDYFELLKSVKRNNFAESNILYGNVLSGIYHIAFIMTQSYYPWRTHLVWAFNNLDISKSKLGKYIELLLCEYDWNKRVEILHDIIEFLKDYIRRNDLLPEVNLFSEDLENELIWSERLSAWNNPKWKDFVLEKQEEAVKNGYSHSEFWVWSLWS</sequence>
<reference evidence="2" key="1">
    <citation type="submission" date="2019-08" db="EMBL/GenBank/DDBJ databases">
        <authorList>
            <person name="Kucharzyk K."/>
            <person name="Murdoch R.W."/>
            <person name="Higgins S."/>
            <person name="Loffler F."/>
        </authorList>
    </citation>
    <scope>NUCLEOTIDE SEQUENCE</scope>
</reference>
<comment type="caution">
    <text evidence="2">The sequence shown here is derived from an EMBL/GenBank/DDBJ whole genome shotgun (WGS) entry which is preliminary data.</text>
</comment>
<accession>A0A645IHW9</accession>
<dbReference type="EMBL" id="VSSQ01113895">
    <property type="protein sequence ID" value="MPN50069.1"/>
    <property type="molecule type" value="Genomic_DNA"/>
</dbReference>
<gene>
    <name evidence="2" type="ORF">SDC9_197695</name>
</gene>